<keyword evidence="3" id="KW-1185">Reference proteome</keyword>
<sequence length="94" mass="10105">MMDEFALAGGLPAKLSDAEGRAVKLLRPPKVDPGPAPIPDPPPTKPGWKRLDSGSTERMSGSDLSALTEKLAGKLGENPNRRVTIQWTLEEESE</sequence>
<dbReference type="Proteomes" id="UP000315471">
    <property type="component" value="Unassembled WGS sequence"/>
</dbReference>
<dbReference type="AlphaFoldDB" id="A0A5C6E3A8"/>
<reference evidence="2 3" key="1">
    <citation type="submission" date="2019-02" db="EMBL/GenBank/DDBJ databases">
        <title>Deep-cultivation of Planctomycetes and their phenomic and genomic characterization uncovers novel biology.</title>
        <authorList>
            <person name="Wiegand S."/>
            <person name="Jogler M."/>
            <person name="Boedeker C."/>
            <person name="Pinto D."/>
            <person name="Vollmers J."/>
            <person name="Rivas-Marin E."/>
            <person name="Kohn T."/>
            <person name="Peeters S.H."/>
            <person name="Heuer A."/>
            <person name="Rast P."/>
            <person name="Oberbeckmann S."/>
            <person name="Bunk B."/>
            <person name="Jeske O."/>
            <person name="Meyerdierks A."/>
            <person name="Storesund J.E."/>
            <person name="Kallscheuer N."/>
            <person name="Luecker S."/>
            <person name="Lage O.M."/>
            <person name="Pohl T."/>
            <person name="Merkel B.J."/>
            <person name="Hornburger P."/>
            <person name="Mueller R.-W."/>
            <person name="Bruemmer F."/>
            <person name="Labrenz M."/>
            <person name="Spormann A.M."/>
            <person name="Op Den Camp H."/>
            <person name="Overmann J."/>
            <person name="Amann R."/>
            <person name="Jetten M.S.M."/>
            <person name="Mascher T."/>
            <person name="Medema M.H."/>
            <person name="Devos D.P."/>
            <person name="Kaster A.-K."/>
            <person name="Ovreas L."/>
            <person name="Rohde M."/>
            <person name="Galperin M.Y."/>
            <person name="Jogler C."/>
        </authorList>
    </citation>
    <scope>NUCLEOTIDE SEQUENCE [LARGE SCALE GENOMIC DNA]</scope>
    <source>
        <strain evidence="2 3">Q31b</strain>
    </source>
</reference>
<feature type="compositionally biased region" description="Pro residues" evidence="1">
    <location>
        <begin position="31"/>
        <end position="45"/>
    </location>
</feature>
<gene>
    <name evidence="2" type="ORF">Q31b_16890</name>
</gene>
<evidence type="ECO:0000313" key="2">
    <source>
        <dbReference type="EMBL" id="TWU44153.1"/>
    </source>
</evidence>
<feature type="region of interest" description="Disordered" evidence="1">
    <location>
        <begin position="26"/>
        <end position="63"/>
    </location>
</feature>
<comment type="caution">
    <text evidence="2">The sequence shown here is derived from an EMBL/GenBank/DDBJ whole genome shotgun (WGS) entry which is preliminary data.</text>
</comment>
<name>A0A5C6E3A8_9BACT</name>
<organism evidence="2 3">
    <name type="scientific">Novipirellula aureliae</name>
    <dbReference type="NCBI Taxonomy" id="2527966"/>
    <lineage>
        <taxon>Bacteria</taxon>
        <taxon>Pseudomonadati</taxon>
        <taxon>Planctomycetota</taxon>
        <taxon>Planctomycetia</taxon>
        <taxon>Pirellulales</taxon>
        <taxon>Pirellulaceae</taxon>
        <taxon>Novipirellula</taxon>
    </lineage>
</organism>
<evidence type="ECO:0000313" key="3">
    <source>
        <dbReference type="Proteomes" id="UP000315471"/>
    </source>
</evidence>
<feature type="compositionally biased region" description="Polar residues" evidence="1">
    <location>
        <begin position="53"/>
        <end position="63"/>
    </location>
</feature>
<accession>A0A5C6E3A8</accession>
<dbReference type="EMBL" id="SJPY01000002">
    <property type="protein sequence ID" value="TWU44153.1"/>
    <property type="molecule type" value="Genomic_DNA"/>
</dbReference>
<protein>
    <submittedName>
        <fullName evidence="2">Uncharacterized protein</fullName>
    </submittedName>
</protein>
<evidence type="ECO:0000256" key="1">
    <source>
        <dbReference type="SAM" id="MobiDB-lite"/>
    </source>
</evidence>
<proteinExistence type="predicted"/>